<keyword evidence="1" id="KW-0812">Transmembrane</keyword>
<dbReference type="STRING" id="1797582.A2442_01765"/>
<dbReference type="AlphaFoldDB" id="A0A1F5EK25"/>
<feature type="transmembrane region" description="Helical" evidence="1">
    <location>
        <begin position="62"/>
        <end position="82"/>
    </location>
</feature>
<keyword evidence="1" id="KW-0472">Membrane</keyword>
<dbReference type="EMBL" id="MFAE01000001">
    <property type="protein sequence ID" value="OGD67762.1"/>
    <property type="molecule type" value="Genomic_DNA"/>
</dbReference>
<keyword evidence="1" id="KW-1133">Transmembrane helix</keyword>
<reference evidence="2 3" key="1">
    <citation type="journal article" date="2016" name="Nat. Commun.">
        <title>Thousands of microbial genomes shed light on interconnected biogeochemical processes in an aquifer system.</title>
        <authorList>
            <person name="Anantharaman K."/>
            <person name="Brown C.T."/>
            <person name="Hug L.A."/>
            <person name="Sharon I."/>
            <person name="Castelle C.J."/>
            <person name="Probst A.J."/>
            <person name="Thomas B.C."/>
            <person name="Singh A."/>
            <person name="Wilkins M.J."/>
            <person name="Karaoz U."/>
            <person name="Brodie E.L."/>
            <person name="Williams K.H."/>
            <person name="Hubbard S.S."/>
            <person name="Banfield J.F."/>
        </authorList>
    </citation>
    <scope>NUCLEOTIDE SEQUENCE [LARGE SCALE GENOMIC DNA]</scope>
</reference>
<evidence type="ECO:0000256" key="1">
    <source>
        <dbReference type="SAM" id="Phobius"/>
    </source>
</evidence>
<accession>A0A1F5EK25</accession>
<dbReference type="Proteomes" id="UP000179003">
    <property type="component" value="Unassembled WGS sequence"/>
</dbReference>
<comment type="caution">
    <text evidence="2">The sequence shown here is derived from an EMBL/GenBank/DDBJ whole genome shotgun (WGS) entry which is preliminary data.</text>
</comment>
<protein>
    <recommendedName>
        <fullName evidence="4">Baseplate protein J-like domain-containing protein</fullName>
    </recommendedName>
</protein>
<sequence>MTKNILQDVMPPKKRSIRDIPLSRKREDVSSSNNLSDFSGPIEGIRSSEGMVSSKNNQSKKIWWFLGVIFLVLFLFVISNIFSGAKITLVPKQEQVEFSATFTAFSSSDSDKDTEDISYNVITLEETGSMSTSNLTEKDVDKKSSGEIIIFNDDSSAPQRLVINTRFETPEGLIYRIPKSVVVPGKTVVGGKSVPGSVVVTVYADSPGESYNIGLTDFTVPGFKGTDKFSKFYARSKTAMKGGYSGIMKMVDDSELKDMKQSIHEDLVKKLKESVYAQIPGNLILYEDGIFIDFESQDNIDLGDSVQVVEKGFLRAVSFDRDSLSQYLANNILPEDMASETLEISNIEDLNFSVEEKDLVSIEDNDSFDFDISGSANFIWTFDEEKMKGDFSGQPKKNVNIILANFSGIKEAEVSISPFWKRNFPQNVDKIKIEKVFSASLENL</sequence>
<proteinExistence type="predicted"/>
<evidence type="ECO:0000313" key="2">
    <source>
        <dbReference type="EMBL" id="OGD67762.1"/>
    </source>
</evidence>
<evidence type="ECO:0008006" key="4">
    <source>
        <dbReference type="Google" id="ProtNLM"/>
    </source>
</evidence>
<evidence type="ECO:0000313" key="3">
    <source>
        <dbReference type="Proteomes" id="UP000179003"/>
    </source>
</evidence>
<name>A0A1F5EK25_9BACT</name>
<organism evidence="2 3">
    <name type="scientific">Candidatus Campbellbacteria bacterium RIFOXYC2_FULL_35_25</name>
    <dbReference type="NCBI Taxonomy" id="1797582"/>
    <lineage>
        <taxon>Bacteria</taxon>
        <taxon>Candidatus Campbelliibacteriota</taxon>
    </lineage>
</organism>
<gene>
    <name evidence="2" type="ORF">A2442_01765</name>
</gene>